<dbReference type="InterPro" id="IPR044929">
    <property type="entry name" value="DNA/RNA_non-sp_Endonuclease_sf"/>
</dbReference>
<dbReference type="GO" id="GO:0004519">
    <property type="term" value="F:endonuclease activity"/>
    <property type="evidence" value="ECO:0007669"/>
    <property type="project" value="UniProtKB-KW"/>
</dbReference>
<reference evidence="8 9" key="1">
    <citation type="submission" date="2023-01" db="EMBL/GenBank/DDBJ databases">
        <title>Novel species of the genus Asticcacaulis isolated from rivers.</title>
        <authorList>
            <person name="Lu H."/>
        </authorList>
    </citation>
    <scope>NUCLEOTIDE SEQUENCE [LARGE SCALE GENOMIC DNA]</scope>
    <source>
        <strain evidence="8 9">LKC15W</strain>
    </source>
</reference>
<keyword evidence="9" id="KW-1185">Reference proteome</keyword>
<keyword evidence="1 4" id="KW-0645">Protease</keyword>
<feature type="region of interest" description="Disordered" evidence="5">
    <location>
        <begin position="341"/>
        <end position="366"/>
    </location>
</feature>
<evidence type="ECO:0000313" key="8">
    <source>
        <dbReference type="EMBL" id="MDC7675145.1"/>
    </source>
</evidence>
<keyword evidence="3 4" id="KW-0720">Serine protease</keyword>
<keyword evidence="8" id="KW-0255">Endonuclease</keyword>
<gene>
    <name evidence="8" type="ORF">PQU98_03325</name>
</gene>
<dbReference type="InterPro" id="IPR044925">
    <property type="entry name" value="His-Me_finger_sf"/>
</dbReference>
<dbReference type="SUPFAM" id="SSF50494">
    <property type="entry name" value="Trypsin-like serine proteases"/>
    <property type="match status" value="1"/>
</dbReference>
<dbReference type="Gene3D" id="2.40.10.120">
    <property type="match status" value="1"/>
</dbReference>
<dbReference type="PRINTS" id="PR00839">
    <property type="entry name" value="V8PROTEASE"/>
</dbReference>
<dbReference type="Pfam" id="PF01223">
    <property type="entry name" value="Endonuclease_NS"/>
    <property type="match status" value="1"/>
</dbReference>
<name>A0ABT5HG86_9CAUL</name>
<dbReference type="InterPro" id="IPR009003">
    <property type="entry name" value="Peptidase_S1_PA"/>
</dbReference>
<dbReference type="Gene3D" id="3.40.570.10">
    <property type="entry name" value="Extracellular Endonuclease, subunit A"/>
    <property type="match status" value="1"/>
</dbReference>
<dbReference type="EC" id="3.4.21.-" evidence="4"/>
<dbReference type="InterPro" id="IPR020821">
    <property type="entry name" value="ENPP1-3/EXOG-like_nuc-like"/>
</dbReference>
<comment type="caution">
    <text evidence="8">The sequence shown here is derived from an EMBL/GenBank/DDBJ whole genome shotgun (WGS) entry which is preliminary data.</text>
</comment>
<dbReference type="InterPro" id="IPR040255">
    <property type="entry name" value="Non-specific_endonuclease"/>
</dbReference>
<evidence type="ECO:0000256" key="2">
    <source>
        <dbReference type="ARBA" id="ARBA00022801"/>
    </source>
</evidence>
<dbReference type="InterPro" id="IPR001604">
    <property type="entry name" value="Endo_G_ENPP1-like_dom"/>
</dbReference>
<dbReference type="SUPFAM" id="SSF54060">
    <property type="entry name" value="His-Me finger endonucleases"/>
    <property type="match status" value="1"/>
</dbReference>
<feature type="domain" description="ENPP1-3/EXOG-like endonuclease/phosphodiesterase" evidence="6">
    <location>
        <begin position="411"/>
        <end position="623"/>
    </location>
</feature>
<dbReference type="RefSeq" id="WP_272743457.1">
    <property type="nucleotide sequence ID" value="NZ_JAQQKV010000001.1"/>
</dbReference>
<evidence type="ECO:0000256" key="1">
    <source>
        <dbReference type="ARBA" id="ARBA00022670"/>
    </source>
</evidence>
<evidence type="ECO:0000259" key="7">
    <source>
        <dbReference type="SMART" id="SM00892"/>
    </source>
</evidence>
<dbReference type="SMART" id="SM00477">
    <property type="entry name" value="NUC"/>
    <property type="match status" value="1"/>
</dbReference>
<keyword evidence="8" id="KW-0540">Nuclease</keyword>
<evidence type="ECO:0000256" key="3">
    <source>
        <dbReference type="ARBA" id="ARBA00022825"/>
    </source>
</evidence>
<proteinExistence type="inferred from homology"/>
<protein>
    <recommendedName>
        <fullName evidence="4">Serine protease</fullName>
        <ecNumber evidence="4">3.4.21.-</ecNumber>
    </recommendedName>
</protein>
<evidence type="ECO:0000256" key="5">
    <source>
        <dbReference type="SAM" id="MobiDB-lite"/>
    </source>
</evidence>
<sequence>MSNEESLRRASRILETASDFADRLKNEAYDGDSYTGQLLLSAGISPDDLVAALEGKHVTAGSRLESTDDGRNFALEAIIERIGRPSYLIQANEINWKSGAPFPVNIKESASALQPFFRSTGRIRAINHPTKTWLGTVWLVENDDGKPLAITNRHVANAFAERRAGGAAVFSRLPSLAPLGAVVDFCQEERTADVFEASVKSVRYLAADTHPDIAVLELEDSAHLGPRLQLADREALRDELIASVGYPARDSRNDGSAQRDIFGTVFGKKRIAPGYVTQAVGRNTLISHDASTLGGSSGSAIVALDGNDQGRVLGLHFAGEYLETNYAVSVASLRNALRNTSVPVNQPMPSSADGEGQSDGKHDVGHFDGRDGYDPNFLKTETIVFELPLPKPPGDELAELIGKPGTHELKYTHFSVLYSKVRRAPRLTAVNIDGRKSVKIKRGDDKWFADLRIAEDLQLTRKDFPGDFDRGHLVRREDPNWGDQATAELADTDTFHYTNAALQHALLNRNKQRWLGLEDYVLNSARTFGFRATVFCGPILKPDDPELKERDGIQVPLAFWKVIVMVAADKRRLHTTGYVLGQADFVRTLTESFEFGDFNQFQVPIDMIEKHTDITFGLPVDADPLKKSARNLSETEYLRVVPIGSYEDLIL</sequence>
<keyword evidence="2 4" id="KW-0378">Hydrolase</keyword>
<dbReference type="CDD" id="cd00091">
    <property type="entry name" value="NUC"/>
    <property type="match status" value="1"/>
</dbReference>
<dbReference type="PANTHER" id="PTHR13966:SF5">
    <property type="entry name" value="ENDONUCLEASE G, MITOCHONDRIAL"/>
    <property type="match status" value="1"/>
</dbReference>
<feature type="domain" description="DNA/RNA non-specific endonuclease/pyrophosphatase/phosphodiesterase" evidence="7">
    <location>
        <begin position="410"/>
        <end position="623"/>
    </location>
</feature>
<dbReference type="Pfam" id="PF13365">
    <property type="entry name" value="Trypsin_2"/>
    <property type="match status" value="1"/>
</dbReference>
<comment type="similarity">
    <text evidence="4">Belongs to the peptidase S1B family.</text>
</comment>
<evidence type="ECO:0000313" key="9">
    <source>
        <dbReference type="Proteomes" id="UP001218579"/>
    </source>
</evidence>
<dbReference type="SMART" id="SM00892">
    <property type="entry name" value="Endonuclease_NS"/>
    <property type="match status" value="1"/>
</dbReference>
<evidence type="ECO:0000259" key="6">
    <source>
        <dbReference type="SMART" id="SM00477"/>
    </source>
</evidence>
<dbReference type="Proteomes" id="UP001218579">
    <property type="component" value="Unassembled WGS sequence"/>
</dbReference>
<dbReference type="PANTHER" id="PTHR13966">
    <property type="entry name" value="ENDONUCLEASE RELATED"/>
    <property type="match status" value="1"/>
</dbReference>
<accession>A0ABT5HG86</accession>
<dbReference type="InterPro" id="IPR008256">
    <property type="entry name" value="Peptidase_S1B"/>
</dbReference>
<evidence type="ECO:0000256" key="4">
    <source>
        <dbReference type="RuleBase" id="RU004296"/>
    </source>
</evidence>
<organism evidence="8 9">
    <name type="scientific">Asticcacaulis machinosus</name>
    <dbReference type="NCBI Taxonomy" id="2984211"/>
    <lineage>
        <taxon>Bacteria</taxon>
        <taxon>Pseudomonadati</taxon>
        <taxon>Pseudomonadota</taxon>
        <taxon>Alphaproteobacteria</taxon>
        <taxon>Caulobacterales</taxon>
        <taxon>Caulobacteraceae</taxon>
        <taxon>Asticcacaulis</taxon>
    </lineage>
</organism>
<dbReference type="EMBL" id="JAQQKV010000001">
    <property type="protein sequence ID" value="MDC7675145.1"/>
    <property type="molecule type" value="Genomic_DNA"/>
</dbReference>